<dbReference type="Proteomes" id="UP001215280">
    <property type="component" value="Unassembled WGS sequence"/>
</dbReference>
<sequence>MILSSHSLAVERRRWTERGKPIVPREWRLCRFCEESVEDPAHAMFLCDHPELMQVHESFLEALYAEIPEFKRQFTDVMSFFRAVLARREITPVLAKLAFNVLKIYDATP</sequence>
<feature type="non-terminal residue" evidence="1">
    <location>
        <position position="109"/>
    </location>
</feature>
<name>A0AAD7HXI6_9AGAR</name>
<organism evidence="1 2">
    <name type="scientific">Mycena maculata</name>
    <dbReference type="NCBI Taxonomy" id="230809"/>
    <lineage>
        <taxon>Eukaryota</taxon>
        <taxon>Fungi</taxon>
        <taxon>Dikarya</taxon>
        <taxon>Basidiomycota</taxon>
        <taxon>Agaricomycotina</taxon>
        <taxon>Agaricomycetes</taxon>
        <taxon>Agaricomycetidae</taxon>
        <taxon>Agaricales</taxon>
        <taxon>Marasmiineae</taxon>
        <taxon>Mycenaceae</taxon>
        <taxon>Mycena</taxon>
    </lineage>
</organism>
<dbReference type="AlphaFoldDB" id="A0AAD7HXI6"/>
<evidence type="ECO:0000313" key="2">
    <source>
        <dbReference type="Proteomes" id="UP001215280"/>
    </source>
</evidence>
<comment type="caution">
    <text evidence="1">The sequence shown here is derived from an EMBL/GenBank/DDBJ whole genome shotgun (WGS) entry which is preliminary data.</text>
</comment>
<gene>
    <name evidence="1" type="ORF">DFH07DRAFT_723159</name>
</gene>
<reference evidence="1" key="1">
    <citation type="submission" date="2023-03" db="EMBL/GenBank/DDBJ databases">
        <title>Massive genome expansion in bonnet fungi (Mycena s.s.) driven by repeated elements and novel gene families across ecological guilds.</title>
        <authorList>
            <consortium name="Lawrence Berkeley National Laboratory"/>
            <person name="Harder C.B."/>
            <person name="Miyauchi S."/>
            <person name="Viragh M."/>
            <person name="Kuo A."/>
            <person name="Thoen E."/>
            <person name="Andreopoulos B."/>
            <person name="Lu D."/>
            <person name="Skrede I."/>
            <person name="Drula E."/>
            <person name="Henrissat B."/>
            <person name="Morin E."/>
            <person name="Kohler A."/>
            <person name="Barry K."/>
            <person name="LaButti K."/>
            <person name="Morin E."/>
            <person name="Salamov A."/>
            <person name="Lipzen A."/>
            <person name="Mereny Z."/>
            <person name="Hegedus B."/>
            <person name="Baldrian P."/>
            <person name="Stursova M."/>
            <person name="Weitz H."/>
            <person name="Taylor A."/>
            <person name="Grigoriev I.V."/>
            <person name="Nagy L.G."/>
            <person name="Martin F."/>
            <person name="Kauserud H."/>
        </authorList>
    </citation>
    <scope>NUCLEOTIDE SEQUENCE</scope>
    <source>
        <strain evidence="1">CBHHK188m</strain>
    </source>
</reference>
<keyword evidence="2" id="KW-1185">Reference proteome</keyword>
<dbReference type="EMBL" id="JARJLG010000188">
    <property type="protein sequence ID" value="KAJ7730688.1"/>
    <property type="molecule type" value="Genomic_DNA"/>
</dbReference>
<evidence type="ECO:0000313" key="1">
    <source>
        <dbReference type="EMBL" id="KAJ7730688.1"/>
    </source>
</evidence>
<protein>
    <submittedName>
        <fullName evidence="1">Uncharacterized protein</fullName>
    </submittedName>
</protein>
<accession>A0AAD7HXI6</accession>
<proteinExistence type="predicted"/>